<evidence type="ECO:0000313" key="8">
    <source>
        <dbReference type="Ensembl" id="ENSGACP00000042171.1"/>
    </source>
</evidence>
<keyword evidence="4" id="KW-0325">Glycoprotein</keyword>
<evidence type="ECO:0000256" key="4">
    <source>
        <dbReference type="ARBA" id="ARBA00023180"/>
    </source>
</evidence>
<feature type="compositionally biased region" description="Basic and acidic residues" evidence="5">
    <location>
        <begin position="436"/>
        <end position="450"/>
    </location>
</feature>
<feature type="compositionally biased region" description="Polar residues" evidence="5">
    <location>
        <begin position="688"/>
        <end position="703"/>
    </location>
</feature>
<feature type="compositionally biased region" description="Basic and acidic residues" evidence="5">
    <location>
        <begin position="915"/>
        <end position="937"/>
    </location>
</feature>
<dbReference type="PANTHER" id="PTHR12080:SF55">
    <property type="entry name" value="LYMPHOCYTE FUNCTION-ASSOCIATED ANTIGEN 3"/>
    <property type="match status" value="1"/>
</dbReference>
<dbReference type="InterPro" id="IPR003599">
    <property type="entry name" value="Ig_sub"/>
</dbReference>
<feature type="compositionally biased region" description="Basic and acidic residues" evidence="5">
    <location>
        <begin position="251"/>
        <end position="284"/>
    </location>
</feature>
<feature type="compositionally biased region" description="Polar residues" evidence="5">
    <location>
        <begin position="362"/>
        <end position="377"/>
    </location>
</feature>
<dbReference type="InterPro" id="IPR036179">
    <property type="entry name" value="Ig-like_dom_sf"/>
</dbReference>
<feature type="compositionally biased region" description="Basic and acidic residues" evidence="5">
    <location>
        <begin position="544"/>
        <end position="556"/>
    </location>
</feature>
<feature type="chain" id="PRO_5042828406" description="Ig-like domain-containing protein" evidence="6">
    <location>
        <begin position="21"/>
        <end position="1008"/>
    </location>
</feature>
<feature type="compositionally biased region" description="Polar residues" evidence="5">
    <location>
        <begin position="668"/>
        <end position="677"/>
    </location>
</feature>
<feature type="compositionally biased region" description="Basic and acidic residues" evidence="5">
    <location>
        <begin position="709"/>
        <end position="724"/>
    </location>
</feature>
<feature type="compositionally biased region" description="Polar residues" evidence="5">
    <location>
        <begin position="498"/>
        <end position="507"/>
    </location>
</feature>
<dbReference type="GO" id="GO:0016020">
    <property type="term" value="C:membrane"/>
    <property type="evidence" value="ECO:0007669"/>
    <property type="project" value="UniProtKB-SubCell"/>
</dbReference>
<feature type="compositionally biased region" description="Polar residues" evidence="5">
    <location>
        <begin position="857"/>
        <end position="872"/>
    </location>
</feature>
<name>A0AAQ4PWD1_GASAC</name>
<dbReference type="AlphaFoldDB" id="A0AAQ4PWD1"/>
<dbReference type="InterPro" id="IPR007110">
    <property type="entry name" value="Ig-like_dom"/>
</dbReference>
<evidence type="ECO:0000256" key="1">
    <source>
        <dbReference type="ARBA" id="ARBA00004370"/>
    </source>
</evidence>
<evidence type="ECO:0000259" key="7">
    <source>
        <dbReference type="PROSITE" id="PS50835"/>
    </source>
</evidence>
<dbReference type="GeneTree" id="ENSGT01030000234540"/>
<feature type="domain" description="Ig-like" evidence="7">
    <location>
        <begin position="120"/>
        <end position="193"/>
    </location>
</feature>
<feature type="compositionally biased region" description="Basic and acidic residues" evidence="5">
    <location>
        <begin position="999"/>
        <end position="1008"/>
    </location>
</feature>
<dbReference type="InterPro" id="IPR015631">
    <property type="entry name" value="CD2/SLAM_rcpt"/>
</dbReference>
<feature type="region of interest" description="Disordered" evidence="5">
    <location>
        <begin position="246"/>
        <end position="1008"/>
    </location>
</feature>
<evidence type="ECO:0000313" key="9">
    <source>
        <dbReference type="Proteomes" id="UP000007635"/>
    </source>
</evidence>
<keyword evidence="2 6" id="KW-0732">Signal</keyword>
<feature type="compositionally biased region" description="Polar residues" evidence="5">
    <location>
        <begin position="776"/>
        <end position="791"/>
    </location>
</feature>
<keyword evidence="9" id="KW-1185">Reference proteome</keyword>
<feature type="compositionally biased region" description="Polar residues" evidence="5">
    <location>
        <begin position="739"/>
        <end position="752"/>
    </location>
</feature>
<reference evidence="8" key="2">
    <citation type="submission" date="2025-08" db="UniProtKB">
        <authorList>
            <consortium name="Ensembl"/>
        </authorList>
    </citation>
    <scope>IDENTIFICATION</scope>
</reference>
<feature type="compositionally biased region" description="Basic and acidic residues" evidence="5">
    <location>
        <begin position="568"/>
        <end position="583"/>
    </location>
</feature>
<evidence type="ECO:0000256" key="2">
    <source>
        <dbReference type="ARBA" id="ARBA00022729"/>
    </source>
</evidence>
<dbReference type="Ensembl" id="ENSGACT00000029839.1">
    <property type="protein sequence ID" value="ENSGACP00000042171.1"/>
    <property type="gene ID" value="ENSGACG00000030319.1"/>
</dbReference>
<feature type="signal peptide" evidence="6">
    <location>
        <begin position="1"/>
        <end position="20"/>
    </location>
</feature>
<dbReference type="PROSITE" id="PS50835">
    <property type="entry name" value="IG_LIKE"/>
    <property type="match status" value="1"/>
</dbReference>
<dbReference type="PANTHER" id="PTHR12080">
    <property type="entry name" value="SIGNALING LYMPHOCYTIC ACTIVATION MOLECULE"/>
    <property type="match status" value="1"/>
</dbReference>
<evidence type="ECO:0000256" key="3">
    <source>
        <dbReference type="ARBA" id="ARBA00023136"/>
    </source>
</evidence>
<feature type="compositionally biased region" description="Polar residues" evidence="5">
    <location>
        <begin position="451"/>
        <end position="466"/>
    </location>
</feature>
<organism evidence="8 9">
    <name type="scientific">Gasterosteus aculeatus aculeatus</name>
    <name type="common">three-spined stickleback</name>
    <dbReference type="NCBI Taxonomy" id="481459"/>
    <lineage>
        <taxon>Eukaryota</taxon>
        <taxon>Metazoa</taxon>
        <taxon>Chordata</taxon>
        <taxon>Craniata</taxon>
        <taxon>Vertebrata</taxon>
        <taxon>Euteleostomi</taxon>
        <taxon>Actinopterygii</taxon>
        <taxon>Neopterygii</taxon>
        <taxon>Teleostei</taxon>
        <taxon>Neoteleostei</taxon>
        <taxon>Acanthomorphata</taxon>
        <taxon>Eupercaria</taxon>
        <taxon>Perciformes</taxon>
        <taxon>Cottioidei</taxon>
        <taxon>Gasterosteales</taxon>
        <taxon>Gasterosteidae</taxon>
        <taxon>Gasterosteus</taxon>
    </lineage>
</organism>
<feature type="compositionally biased region" description="Acidic residues" evidence="5">
    <location>
        <begin position="988"/>
        <end position="998"/>
    </location>
</feature>
<feature type="compositionally biased region" description="Basic and acidic residues" evidence="5">
    <location>
        <begin position="383"/>
        <end position="398"/>
    </location>
</feature>
<evidence type="ECO:0000256" key="6">
    <source>
        <dbReference type="SAM" id="SignalP"/>
    </source>
</evidence>
<feature type="compositionally biased region" description="Polar residues" evidence="5">
    <location>
        <begin position="341"/>
        <end position="350"/>
    </location>
</feature>
<evidence type="ECO:0000256" key="5">
    <source>
        <dbReference type="SAM" id="MobiDB-lite"/>
    </source>
</evidence>
<reference evidence="8" key="3">
    <citation type="submission" date="2025-09" db="UniProtKB">
        <authorList>
            <consortium name="Ensembl"/>
        </authorList>
    </citation>
    <scope>IDENTIFICATION</scope>
</reference>
<feature type="compositionally biased region" description="Polar residues" evidence="5">
    <location>
        <begin position="938"/>
        <end position="953"/>
    </location>
</feature>
<reference evidence="8 9" key="1">
    <citation type="journal article" date="2021" name="G3 (Bethesda)">
        <title>Improved contiguity of the threespine stickleback genome using long-read sequencing.</title>
        <authorList>
            <person name="Nath S."/>
            <person name="Shaw D.E."/>
            <person name="White M.A."/>
        </authorList>
    </citation>
    <scope>NUCLEOTIDE SEQUENCE [LARGE SCALE GENOMIC DNA]</scope>
    <source>
        <strain evidence="8 9">Lake Benthic</strain>
    </source>
</reference>
<accession>A0AAQ4PWD1</accession>
<proteinExistence type="predicted"/>
<dbReference type="Gene3D" id="2.60.40.10">
    <property type="entry name" value="Immunoglobulins"/>
    <property type="match status" value="2"/>
</dbReference>
<dbReference type="InterPro" id="IPR013783">
    <property type="entry name" value="Ig-like_fold"/>
</dbReference>
<dbReference type="SUPFAM" id="SSF48726">
    <property type="entry name" value="Immunoglobulin"/>
    <property type="match status" value="1"/>
</dbReference>
<protein>
    <recommendedName>
        <fullName evidence="7">Ig-like domain-containing protein</fullName>
    </recommendedName>
</protein>
<keyword evidence="3" id="KW-0472">Membrane</keyword>
<feature type="compositionally biased region" description="Polar residues" evidence="5">
    <location>
        <begin position="521"/>
        <end position="540"/>
    </location>
</feature>
<dbReference type="Proteomes" id="UP000007635">
    <property type="component" value="Chromosome XVI"/>
</dbReference>
<feature type="compositionally biased region" description="Basic and acidic residues" evidence="5">
    <location>
        <begin position="834"/>
        <end position="856"/>
    </location>
</feature>
<sequence>MAAWYFLIYFLAIPSCLVSGQSPTFGLKGGKVFLKPDITGHPDGIRWKFKGNTVVEFEAQVQQVFRPYQNRITLNWVTAELNIADLRLEDSGDYELEVEINNALHTSYYALEVMDKVSRPTISCKMNDGGSLNVSGELVCSAEPQPSLKFEWGARGNVQLGPQLQIPLGDEHDDEVYSCSVSNQLSKETTTFTAKDCYPEGSSSAVPITIAVIIVLVLLLGCVAIHCFKRHNKACFAEEDDLEKQSLSGCKENEMTKQEEIPNKGSNKREGQNDEKRSLVHRESTLPSKQKLFQGNKYRRTNTFPDKQNEATDLDHKEPVKEAEAQSTPRVEAPPAAQALSPLTKSSLNTAPKDPAGGQKDVANSGQVTGDSAQNEVGESESGEGKRNESDDSGEDKPMSNAPEQRGSRTSLEPEENNTSKESQKVNVEPVPEGEDTSKTNAGDHEETDTQQHLYSANSEQFQSPRTKPDHSITDDGPESSDTKPAQPEAPPTAQALSPLTKSSLNTAPKDPAGGLKDVANSGQVTGGSAQNKVSESDSSGAGKRNESDDSGEDKPMSTPTDLDHEDEMTKQEEIPNKGLVERLKKRLGLEGSNKREGQNNVKRSHVHRESTLPSKQKLFQGNKYRRTNTFPDKQNEATDLDHKEPLKEAEAQSTPRVEAPPAAQALSPLTESSLNTAPKDPAEQKDVINSGQVTGDSAQNEVGGSESGEGKRNESEDSTDHKQRGSTASIETDVHLSQGENNTSKESQTVNVKPVSGDEDESTTNAGDHEETDTQQHLNSANSEQTQSPRTKPDHSNTDAGPVSSDTKPAQPDEEEEHETSTDSQDTEGQSDEGEKKIVEDKSKTNAGEHEETDTQQHLNSANSEQTQSPRTKPDHSNTDAGPVSSDTKPAQPDEEEEHETSTDSQDPEGQSDEGEKKIVEDKSKTNAGEHEETDTQQHLNSANSEQTQSPRTKPDHSNTDAGPVSSDTKPAQPDEEEEHETSTDSQDTEGQSDEGEDKTVEDRNEA</sequence>
<feature type="compositionally biased region" description="Basic and acidic residues" evidence="5">
    <location>
        <begin position="307"/>
        <end position="324"/>
    </location>
</feature>
<comment type="subcellular location">
    <subcellularLocation>
        <location evidence="1">Membrane</location>
    </subcellularLocation>
</comment>
<dbReference type="SMART" id="SM00409">
    <property type="entry name" value="IG"/>
    <property type="match status" value="1"/>
</dbReference>
<feature type="compositionally biased region" description="Basic and acidic residues" evidence="5">
    <location>
        <begin position="634"/>
        <end position="651"/>
    </location>
</feature>